<dbReference type="RefSeq" id="WP_256769410.1">
    <property type="nucleotide sequence ID" value="NZ_CP101987.1"/>
</dbReference>
<accession>A0ABY5KR66</accession>
<organism evidence="1 2">
    <name type="scientific">Cellulomonas xiejunii</name>
    <dbReference type="NCBI Taxonomy" id="2968083"/>
    <lineage>
        <taxon>Bacteria</taxon>
        <taxon>Bacillati</taxon>
        <taxon>Actinomycetota</taxon>
        <taxon>Actinomycetes</taxon>
        <taxon>Micrococcales</taxon>
        <taxon>Cellulomonadaceae</taxon>
        <taxon>Cellulomonas</taxon>
    </lineage>
</organism>
<keyword evidence="2" id="KW-1185">Reference proteome</keyword>
<proteinExistence type="predicted"/>
<dbReference type="EMBL" id="CP101987">
    <property type="protein sequence ID" value="UUI72285.1"/>
    <property type="molecule type" value="Genomic_DNA"/>
</dbReference>
<protein>
    <submittedName>
        <fullName evidence="1">Uncharacterized protein</fullName>
    </submittedName>
</protein>
<name>A0ABY5KR66_9CELL</name>
<evidence type="ECO:0000313" key="2">
    <source>
        <dbReference type="Proteomes" id="UP001316384"/>
    </source>
</evidence>
<gene>
    <name evidence="1" type="ORF">NP048_02110</name>
</gene>
<sequence>MPIERDGTVPLRLIGYWRNDRHPEYPDPHDMVDEAWHEDDRDAVSTYFSSGTYLRGFMGLSPCRFCGEDNGSSEFTDGVLARRPPAAGRARCPTNGPSPAWT</sequence>
<reference evidence="1 2" key="1">
    <citation type="submission" date="2022-07" db="EMBL/GenBank/DDBJ databases">
        <title>Novel species in genus cellulomonas.</title>
        <authorList>
            <person name="Ye L."/>
        </authorList>
    </citation>
    <scope>NUCLEOTIDE SEQUENCE [LARGE SCALE GENOMIC DNA]</scope>
    <source>
        <strain evidence="2">zg-B89</strain>
    </source>
</reference>
<evidence type="ECO:0000313" key="1">
    <source>
        <dbReference type="EMBL" id="UUI72285.1"/>
    </source>
</evidence>
<dbReference type="Proteomes" id="UP001316384">
    <property type="component" value="Chromosome"/>
</dbReference>